<evidence type="ECO:0000256" key="7">
    <source>
        <dbReference type="ARBA" id="ARBA00038093"/>
    </source>
</evidence>
<dbReference type="PANTHER" id="PTHR33653:SF1">
    <property type="entry name" value="RIBONUCLEASE VAPC2"/>
    <property type="match status" value="1"/>
</dbReference>
<dbReference type="GO" id="GO:0016787">
    <property type="term" value="F:hydrolase activity"/>
    <property type="evidence" value="ECO:0007669"/>
    <property type="project" value="UniProtKB-KW"/>
</dbReference>
<protein>
    <recommendedName>
        <fullName evidence="8">PIN domain-containing protein</fullName>
    </recommendedName>
</protein>
<gene>
    <name evidence="9" type="ORF">ETSY1_14450</name>
</gene>
<evidence type="ECO:0000256" key="6">
    <source>
        <dbReference type="ARBA" id="ARBA00022842"/>
    </source>
</evidence>
<keyword evidence="2" id="KW-1277">Toxin-antitoxin system</keyword>
<dbReference type="InterPro" id="IPR029060">
    <property type="entry name" value="PIN-like_dom_sf"/>
</dbReference>
<dbReference type="PANTHER" id="PTHR33653">
    <property type="entry name" value="RIBONUCLEASE VAPC2"/>
    <property type="match status" value="1"/>
</dbReference>
<dbReference type="AlphaFoldDB" id="W4LQ83"/>
<evidence type="ECO:0000256" key="4">
    <source>
        <dbReference type="ARBA" id="ARBA00022723"/>
    </source>
</evidence>
<evidence type="ECO:0000313" key="9">
    <source>
        <dbReference type="EMBL" id="ETW99576.1"/>
    </source>
</evidence>
<evidence type="ECO:0000256" key="1">
    <source>
        <dbReference type="ARBA" id="ARBA00001946"/>
    </source>
</evidence>
<dbReference type="InterPro" id="IPR002716">
    <property type="entry name" value="PIN_dom"/>
</dbReference>
<keyword evidence="5" id="KW-0378">Hydrolase</keyword>
<comment type="cofactor">
    <cofactor evidence="1">
        <name>Mg(2+)</name>
        <dbReference type="ChEBI" id="CHEBI:18420"/>
    </cofactor>
</comment>
<evidence type="ECO:0000259" key="8">
    <source>
        <dbReference type="Pfam" id="PF01850"/>
    </source>
</evidence>
<keyword evidence="4" id="KW-0479">Metal-binding</keyword>
<proteinExistence type="inferred from homology"/>
<dbReference type="EMBL" id="AZHW01000429">
    <property type="protein sequence ID" value="ETW99576.1"/>
    <property type="molecule type" value="Genomic_DNA"/>
</dbReference>
<dbReference type="Gene3D" id="3.40.50.1010">
    <property type="entry name" value="5'-nuclease"/>
    <property type="match status" value="1"/>
</dbReference>
<keyword evidence="10" id="KW-1185">Reference proteome</keyword>
<feature type="domain" description="PIN" evidence="8">
    <location>
        <begin position="3"/>
        <end position="123"/>
    </location>
</feature>
<sequence length="139" mass="15922">MRYLLDTNIVSELNKHTPNVGVFNWFAEVEDTDLFLSVVTIGEIRKGIEQVRRRNRAGDEQHAARLEQALNALRHEYQGRFLPITEEISEEWGRMCAVYPNHPVDNLLSATAKIHGVTLVTRNVRDVDVHDISCLNPFV</sequence>
<dbReference type="Proteomes" id="UP000019141">
    <property type="component" value="Unassembled WGS sequence"/>
</dbReference>
<name>W4LQ83_ENTF1</name>
<keyword evidence="3" id="KW-0540">Nuclease</keyword>
<evidence type="ECO:0000256" key="5">
    <source>
        <dbReference type="ARBA" id="ARBA00022801"/>
    </source>
</evidence>
<comment type="similarity">
    <text evidence="7">Belongs to the PINc/VapC protein family.</text>
</comment>
<evidence type="ECO:0000256" key="3">
    <source>
        <dbReference type="ARBA" id="ARBA00022722"/>
    </source>
</evidence>
<dbReference type="SUPFAM" id="SSF88723">
    <property type="entry name" value="PIN domain-like"/>
    <property type="match status" value="1"/>
</dbReference>
<dbReference type="GO" id="GO:0004518">
    <property type="term" value="F:nuclease activity"/>
    <property type="evidence" value="ECO:0007669"/>
    <property type="project" value="UniProtKB-KW"/>
</dbReference>
<dbReference type="Pfam" id="PF01850">
    <property type="entry name" value="PIN"/>
    <property type="match status" value="1"/>
</dbReference>
<reference evidence="9 10" key="1">
    <citation type="journal article" date="2014" name="Nature">
        <title>An environmental bacterial taxon with a large and distinct metabolic repertoire.</title>
        <authorList>
            <person name="Wilson M.C."/>
            <person name="Mori T."/>
            <person name="Ruckert C."/>
            <person name="Uria A.R."/>
            <person name="Helf M.J."/>
            <person name="Takada K."/>
            <person name="Gernert C."/>
            <person name="Steffens U.A."/>
            <person name="Heycke N."/>
            <person name="Schmitt S."/>
            <person name="Rinke C."/>
            <person name="Helfrich E.J."/>
            <person name="Brachmann A.O."/>
            <person name="Gurgui C."/>
            <person name="Wakimoto T."/>
            <person name="Kracht M."/>
            <person name="Crusemann M."/>
            <person name="Hentschel U."/>
            <person name="Abe I."/>
            <person name="Matsunaga S."/>
            <person name="Kalinowski J."/>
            <person name="Takeyama H."/>
            <person name="Piel J."/>
        </authorList>
    </citation>
    <scope>NUCLEOTIDE SEQUENCE [LARGE SCALE GENOMIC DNA]</scope>
    <source>
        <strain evidence="10">TSY1</strain>
    </source>
</reference>
<dbReference type="GO" id="GO:0046872">
    <property type="term" value="F:metal ion binding"/>
    <property type="evidence" value="ECO:0007669"/>
    <property type="project" value="UniProtKB-KW"/>
</dbReference>
<accession>W4LQ83</accession>
<dbReference type="CDD" id="cd18746">
    <property type="entry name" value="PIN_VapC4-5_FitB-like"/>
    <property type="match status" value="1"/>
</dbReference>
<organism evidence="9 10">
    <name type="scientific">Entotheonella factor</name>
    <dbReference type="NCBI Taxonomy" id="1429438"/>
    <lineage>
        <taxon>Bacteria</taxon>
        <taxon>Pseudomonadati</taxon>
        <taxon>Nitrospinota/Tectimicrobiota group</taxon>
        <taxon>Candidatus Tectimicrobiota</taxon>
        <taxon>Candidatus Entotheonellia</taxon>
        <taxon>Candidatus Entotheonellales</taxon>
        <taxon>Candidatus Entotheonellaceae</taxon>
        <taxon>Candidatus Entotheonella</taxon>
    </lineage>
</organism>
<dbReference type="InterPro" id="IPR050556">
    <property type="entry name" value="Type_II_TA_system_RNase"/>
</dbReference>
<evidence type="ECO:0000313" key="10">
    <source>
        <dbReference type="Proteomes" id="UP000019141"/>
    </source>
</evidence>
<keyword evidence="6" id="KW-0460">Magnesium</keyword>
<evidence type="ECO:0000256" key="2">
    <source>
        <dbReference type="ARBA" id="ARBA00022649"/>
    </source>
</evidence>
<comment type="caution">
    <text evidence="9">The sequence shown here is derived from an EMBL/GenBank/DDBJ whole genome shotgun (WGS) entry which is preliminary data.</text>
</comment>
<dbReference type="HOGENOM" id="CLU_118482_8_0_7"/>